<comment type="caution">
    <text evidence="4">The sequence shown here is derived from an EMBL/GenBank/DDBJ whole genome shotgun (WGS) entry which is preliminary data.</text>
</comment>
<evidence type="ECO:0000313" key="5">
    <source>
        <dbReference type="Proteomes" id="UP000320239"/>
    </source>
</evidence>
<feature type="transmembrane region" description="Helical" evidence="2">
    <location>
        <begin position="12"/>
        <end position="31"/>
    </location>
</feature>
<accession>A0A561WAZ0</accession>
<dbReference type="PANTHER" id="PTHR46663">
    <property type="entry name" value="DIGUANYLATE CYCLASE DGCT-RELATED"/>
    <property type="match status" value="1"/>
</dbReference>
<keyword evidence="2" id="KW-0812">Transmembrane</keyword>
<dbReference type="PANTHER" id="PTHR46663:SF2">
    <property type="entry name" value="GGDEF DOMAIN-CONTAINING PROTEIN"/>
    <property type="match status" value="1"/>
</dbReference>
<sequence length="261" mass="26854">MTGERWRGQAGARAALIGLALGVLALGWLAALGAGRWPVGVVVAVDLLLVAVCARHLRAAGAEPGDDAGAGPQPPYDSLTGLPGRRTLTAVLERTLPVADADQEPAGLVLLDVTGLADVNDTLGRRVGDLLLAEMAARLTAAVRDTDTVARSGGDEFAVLLPQVGSAPAALETARRLRDAVRGPADLDGFQVQLSVTAGAAVYPVHATTATELLHRAEAALRAAGQSRDGVVAYGERSRPEVPSRPGRPALDAARRSGRAR</sequence>
<name>A0A561WAZ0_ACTTI</name>
<proteinExistence type="predicted"/>
<dbReference type="PROSITE" id="PS50887">
    <property type="entry name" value="GGDEF"/>
    <property type="match status" value="1"/>
</dbReference>
<dbReference type="InterPro" id="IPR000160">
    <property type="entry name" value="GGDEF_dom"/>
</dbReference>
<dbReference type="InterPro" id="IPR043128">
    <property type="entry name" value="Rev_trsase/Diguanyl_cyclase"/>
</dbReference>
<evidence type="ECO:0000259" key="3">
    <source>
        <dbReference type="PROSITE" id="PS50887"/>
    </source>
</evidence>
<feature type="region of interest" description="Disordered" evidence="1">
    <location>
        <begin position="62"/>
        <end position="82"/>
    </location>
</feature>
<dbReference type="OrthoDB" id="23692at2"/>
<evidence type="ECO:0000313" key="4">
    <source>
        <dbReference type="EMBL" id="TWG21036.1"/>
    </source>
</evidence>
<organism evidence="4 5">
    <name type="scientific">Actinoplanes teichomyceticus</name>
    <dbReference type="NCBI Taxonomy" id="1867"/>
    <lineage>
        <taxon>Bacteria</taxon>
        <taxon>Bacillati</taxon>
        <taxon>Actinomycetota</taxon>
        <taxon>Actinomycetes</taxon>
        <taxon>Micromonosporales</taxon>
        <taxon>Micromonosporaceae</taxon>
        <taxon>Actinoplanes</taxon>
    </lineage>
</organism>
<dbReference type="SMART" id="SM00267">
    <property type="entry name" value="GGDEF"/>
    <property type="match status" value="1"/>
</dbReference>
<protein>
    <submittedName>
        <fullName evidence="4">Diguanylate cyclase (GGDEF)-like protein</fullName>
    </submittedName>
</protein>
<dbReference type="Gene3D" id="3.30.70.270">
    <property type="match status" value="1"/>
</dbReference>
<feature type="domain" description="GGDEF" evidence="3">
    <location>
        <begin position="104"/>
        <end position="236"/>
    </location>
</feature>
<dbReference type="SUPFAM" id="SSF55073">
    <property type="entry name" value="Nucleotide cyclase"/>
    <property type="match status" value="1"/>
</dbReference>
<dbReference type="Proteomes" id="UP000320239">
    <property type="component" value="Unassembled WGS sequence"/>
</dbReference>
<dbReference type="InterPro" id="IPR029787">
    <property type="entry name" value="Nucleotide_cyclase"/>
</dbReference>
<dbReference type="Pfam" id="PF00990">
    <property type="entry name" value="GGDEF"/>
    <property type="match status" value="1"/>
</dbReference>
<gene>
    <name evidence="4" type="ORF">FHX34_103565</name>
</gene>
<reference evidence="4 5" key="1">
    <citation type="submission" date="2019-06" db="EMBL/GenBank/DDBJ databases">
        <title>Sequencing the genomes of 1000 actinobacteria strains.</title>
        <authorList>
            <person name="Klenk H.-P."/>
        </authorList>
    </citation>
    <scope>NUCLEOTIDE SEQUENCE [LARGE SCALE GENOMIC DNA]</scope>
    <source>
        <strain evidence="4 5">DSM 43866</strain>
    </source>
</reference>
<dbReference type="NCBIfam" id="TIGR00254">
    <property type="entry name" value="GGDEF"/>
    <property type="match status" value="1"/>
</dbReference>
<keyword evidence="2" id="KW-0472">Membrane</keyword>
<keyword evidence="5" id="KW-1185">Reference proteome</keyword>
<feature type="compositionally biased region" description="Low complexity" evidence="1">
    <location>
        <begin position="62"/>
        <end position="71"/>
    </location>
</feature>
<keyword evidence="2" id="KW-1133">Transmembrane helix</keyword>
<dbReference type="EMBL" id="VIWY01000003">
    <property type="protein sequence ID" value="TWG21036.1"/>
    <property type="molecule type" value="Genomic_DNA"/>
</dbReference>
<feature type="region of interest" description="Disordered" evidence="1">
    <location>
        <begin position="229"/>
        <end position="261"/>
    </location>
</feature>
<dbReference type="InterPro" id="IPR052163">
    <property type="entry name" value="DGC-Regulatory_Protein"/>
</dbReference>
<dbReference type="AlphaFoldDB" id="A0A561WAZ0"/>
<dbReference type="CDD" id="cd01949">
    <property type="entry name" value="GGDEF"/>
    <property type="match status" value="1"/>
</dbReference>
<evidence type="ECO:0000256" key="2">
    <source>
        <dbReference type="SAM" id="Phobius"/>
    </source>
</evidence>
<dbReference type="RefSeq" id="WP_122979714.1">
    <property type="nucleotide sequence ID" value="NZ_BOMX01000113.1"/>
</dbReference>
<evidence type="ECO:0000256" key="1">
    <source>
        <dbReference type="SAM" id="MobiDB-lite"/>
    </source>
</evidence>